<sequence>MVFMASYKQTSRGDKSGDLGDHVTRPLIQSLYFQRPPIQMVTYGNSIMRWNLIVLKLHSTPNYPNPKFNA</sequence>
<dbReference type="AlphaFoldDB" id="A0AAV4UYR7"/>
<organism evidence="2 3">
    <name type="scientific">Caerostris extrusa</name>
    <name type="common">Bark spider</name>
    <name type="synonym">Caerostris bankana</name>
    <dbReference type="NCBI Taxonomy" id="172846"/>
    <lineage>
        <taxon>Eukaryota</taxon>
        <taxon>Metazoa</taxon>
        <taxon>Ecdysozoa</taxon>
        <taxon>Arthropoda</taxon>
        <taxon>Chelicerata</taxon>
        <taxon>Arachnida</taxon>
        <taxon>Araneae</taxon>
        <taxon>Araneomorphae</taxon>
        <taxon>Entelegynae</taxon>
        <taxon>Araneoidea</taxon>
        <taxon>Araneidae</taxon>
        <taxon>Caerostris</taxon>
    </lineage>
</organism>
<accession>A0AAV4UYR7</accession>
<dbReference type="EMBL" id="BPLR01013702">
    <property type="protein sequence ID" value="GIY63066.1"/>
    <property type="molecule type" value="Genomic_DNA"/>
</dbReference>
<protein>
    <recommendedName>
        <fullName evidence="4">Ycf15</fullName>
    </recommendedName>
</protein>
<reference evidence="2 3" key="1">
    <citation type="submission" date="2021-06" db="EMBL/GenBank/DDBJ databases">
        <title>Caerostris extrusa draft genome.</title>
        <authorList>
            <person name="Kono N."/>
            <person name="Arakawa K."/>
        </authorList>
    </citation>
    <scope>NUCLEOTIDE SEQUENCE [LARGE SCALE GENOMIC DNA]</scope>
</reference>
<comment type="caution">
    <text evidence="2">The sequence shown here is derived from an EMBL/GenBank/DDBJ whole genome shotgun (WGS) entry which is preliminary data.</text>
</comment>
<feature type="region of interest" description="Disordered" evidence="1">
    <location>
        <begin position="1"/>
        <end position="21"/>
    </location>
</feature>
<evidence type="ECO:0000256" key="1">
    <source>
        <dbReference type="SAM" id="MobiDB-lite"/>
    </source>
</evidence>
<feature type="compositionally biased region" description="Basic and acidic residues" evidence="1">
    <location>
        <begin position="11"/>
        <end position="21"/>
    </location>
</feature>
<keyword evidence="3" id="KW-1185">Reference proteome</keyword>
<dbReference type="Proteomes" id="UP001054945">
    <property type="component" value="Unassembled WGS sequence"/>
</dbReference>
<proteinExistence type="predicted"/>
<evidence type="ECO:0008006" key="4">
    <source>
        <dbReference type="Google" id="ProtNLM"/>
    </source>
</evidence>
<name>A0AAV4UYR7_CAEEX</name>
<gene>
    <name evidence="2" type="ORF">CEXT_732331</name>
</gene>
<evidence type="ECO:0000313" key="2">
    <source>
        <dbReference type="EMBL" id="GIY63066.1"/>
    </source>
</evidence>
<evidence type="ECO:0000313" key="3">
    <source>
        <dbReference type="Proteomes" id="UP001054945"/>
    </source>
</evidence>